<keyword evidence="8 13" id="KW-0418">Kinase</keyword>
<feature type="domain" description="Histidine kinase" evidence="11">
    <location>
        <begin position="217"/>
        <end position="428"/>
    </location>
</feature>
<dbReference type="eggNOG" id="COG2205">
    <property type="taxonomic scope" value="Bacteria"/>
</dbReference>
<dbReference type="Pfam" id="PF00672">
    <property type="entry name" value="HAMP"/>
    <property type="match status" value="1"/>
</dbReference>
<keyword evidence="9" id="KW-0067">ATP-binding</keyword>
<dbReference type="InterPro" id="IPR003594">
    <property type="entry name" value="HATPase_dom"/>
</dbReference>
<evidence type="ECO:0000256" key="6">
    <source>
        <dbReference type="ARBA" id="ARBA00022679"/>
    </source>
</evidence>
<evidence type="ECO:0000259" key="11">
    <source>
        <dbReference type="PROSITE" id="PS50109"/>
    </source>
</evidence>
<dbReference type="Gene3D" id="3.30.565.10">
    <property type="entry name" value="Histidine kinase-like ATPase, C-terminal domain"/>
    <property type="match status" value="1"/>
</dbReference>
<dbReference type="EC" id="2.7.13.3" evidence="3"/>
<evidence type="ECO:0000256" key="8">
    <source>
        <dbReference type="ARBA" id="ARBA00022777"/>
    </source>
</evidence>
<evidence type="ECO:0000313" key="14">
    <source>
        <dbReference type="Proteomes" id="UP000029994"/>
    </source>
</evidence>
<sequence>MKRIYLEAFCGLVILFFATLWGYETVVYQWNTDYDQILEQYQAEAFHQLLEPAFAEKGDLYVTQQIRQYAASTRTVLTLFDPMALPAEVDNAFADSALQVYFDQDRSLWLRFDDTSMVYHLTEDIHSPLRQAIDFADNLIWVFFMLGFAIYCVLLIWFLSRRVRELERVTLAFASGDLSVRAKITSRYSVGSLNKSFNIMADKIANLITSNRMLTNAVAHELRTPIFRLQWQADLLADSELSQTQRKSVSSMVEDIDEMEHMVEEMLYYAKMERPQANIQTQSIILSSWFTTLQQRWQSETSHSVDIELQTPLSSLHIDPHLVKRALDNLVRNAMRYAKSRIVLTIFTDEDQLTVEVHDDGPGISEKDWPYLFDAFYSVDKSRNKSTSGYGLGLAIVKQIATVHRGGVDIAHSPLGGACFSLHVRHNAVTQNKLH</sequence>
<dbReference type="Pfam" id="PF02518">
    <property type="entry name" value="HATPase_c"/>
    <property type="match status" value="1"/>
</dbReference>
<dbReference type="RefSeq" id="WP_052079143.1">
    <property type="nucleotide sequence ID" value="NZ_CP061844.1"/>
</dbReference>
<keyword evidence="10" id="KW-0812">Transmembrane</keyword>
<dbReference type="GO" id="GO:0005886">
    <property type="term" value="C:plasma membrane"/>
    <property type="evidence" value="ECO:0007669"/>
    <property type="project" value="UniProtKB-SubCell"/>
</dbReference>
<evidence type="ECO:0000256" key="4">
    <source>
        <dbReference type="ARBA" id="ARBA00022475"/>
    </source>
</evidence>
<dbReference type="Gene3D" id="6.10.340.10">
    <property type="match status" value="1"/>
</dbReference>
<dbReference type="InterPro" id="IPR036890">
    <property type="entry name" value="HATPase_C_sf"/>
</dbReference>
<evidence type="ECO:0000256" key="2">
    <source>
        <dbReference type="ARBA" id="ARBA00004651"/>
    </source>
</evidence>
<keyword evidence="7" id="KW-0547">Nucleotide-binding</keyword>
<evidence type="ECO:0000256" key="5">
    <source>
        <dbReference type="ARBA" id="ARBA00022553"/>
    </source>
</evidence>
<dbReference type="InterPro" id="IPR004358">
    <property type="entry name" value="Sig_transdc_His_kin-like_C"/>
</dbReference>
<name>A0A099LVV2_9VIBR</name>
<dbReference type="GO" id="GO:0000155">
    <property type="term" value="F:phosphorelay sensor kinase activity"/>
    <property type="evidence" value="ECO:0007669"/>
    <property type="project" value="InterPro"/>
</dbReference>
<dbReference type="PRINTS" id="PR00344">
    <property type="entry name" value="BCTRLSENSOR"/>
</dbReference>
<keyword evidence="5" id="KW-0597">Phosphoprotein</keyword>
<keyword evidence="14" id="KW-1185">Reference proteome</keyword>
<organism evidence="13 14">
    <name type="scientific">Vibrio navarrensis</name>
    <dbReference type="NCBI Taxonomy" id="29495"/>
    <lineage>
        <taxon>Bacteria</taxon>
        <taxon>Pseudomonadati</taxon>
        <taxon>Pseudomonadota</taxon>
        <taxon>Gammaproteobacteria</taxon>
        <taxon>Vibrionales</taxon>
        <taxon>Vibrionaceae</taxon>
        <taxon>Vibrio</taxon>
    </lineage>
</organism>
<feature type="transmembrane region" description="Helical" evidence="10">
    <location>
        <begin position="139"/>
        <end position="159"/>
    </location>
</feature>
<reference evidence="13 14" key="1">
    <citation type="submission" date="2014-04" db="EMBL/GenBank/DDBJ databases">
        <title>Genome sequencing of Vibrio navarrensis strains.</title>
        <authorList>
            <person name="Gladney L.M."/>
            <person name="Katz L.S."/>
            <person name="Marino-Ramirez L."/>
            <person name="Jordan I.K."/>
        </authorList>
    </citation>
    <scope>NUCLEOTIDE SEQUENCE [LARGE SCALE GENOMIC DNA]</scope>
    <source>
        <strain evidence="13 14">ATCC 51183</strain>
    </source>
</reference>
<dbReference type="CDD" id="cd06225">
    <property type="entry name" value="HAMP"/>
    <property type="match status" value="1"/>
</dbReference>
<comment type="catalytic activity">
    <reaction evidence="1">
        <text>ATP + protein L-histidine = ADP + protein N-phospho-L-histidine.</text>
        <dbReference type="EC" id="2.7.13.3"/>
    </reaction>
</comment>
<dbReference type="AlphaFoldDB" id="A0A099LVV2"/>
<dbReference type="SMART" id="SM00388">
    <property type="entry name" value="HisKA"/>
    <property type="match status" value="1"/>
</dbReference>
<gene>
    <name evidence="13" type="ORF">EA26_09635</name>
</gene>
<dbReference type="SUPFAM" id="SSF47384">
    <property type="entry name" value="Homodimeric domain of signal transducing histidine kinase"/>
    <property type="match status" value="1"/>
</dbReference>
<evidence type="ECO:0000259" key="12">
    <source>
        <dbReference type="PROSITE" id="PS50885"/>
    </source>
</evidence>
<evidence type="ECO:0000313" key="13">
    <source>
        <dbReference type="EMBL" id="KGK11556.1"/>
    </source>
</evidence>
<evidence type="ECO:0000256" key="9">
    <source>
        <dbReference type="ARBA" id="ARBA00022840"/>
    </source>
</evidence>
<dbReference type="Gene3D" id="1.10.287.130">
    <property type="match status" value="1"/>
</dbReference>
<dbReference type="PANTHER" id="PTHR44936:SF10">
    <property type="entry name" value="SENSOR PROTEIN RSTB"/>
    <property type="match status" value="1"/>
</dbReference>
<dbReference type="Proteomes" id="UP000029994">
    <property type="component" value="Unassembled WGS sequence"/>
</dbReference>
<dbReference type="SMART" id="SM00387">
    <property type="entry name" value="HATPase_c"/>
    <property type="match status" value="1"/>
</dbReference>
<dbReference type="STRING" id="29495.EA26_09635"/>
<dbReference type="SUPFAM" id="SSF55874">
    <property type="entry name" value="ATPase domain of HSP90 chaperone/DNA topoisomerase II/histidine kinase"/>
    <property type="match status" value="1"/>
</dbReference>
<protein>
    <recommendedName>
        <fullName evidence="3">histidine kinase</fullName>
        <ecNumber evidence="3">2.7.13.3</ecNumber>
    </recommendedName>
</protein>
<keyword evidence="10" id="KW-1133">Transmembrane helix</keyword>
<dbReference type="Pfam" id="PF00512">
    <property type="entry name" value="HisKA"/>
    <property type="match status" value="1"/>
</dbReference>
<dbReference type="InterPro" id="IPR005467">
    <property type="entry name" value="His_kinase_dom"/>
</dbReference>
<dbReference type="PROSITE" id="PS50885">
    <property type="entry name" value="HAMP"/>
    <property type="match status" value="1"/>
</dbReference>
<dbReference type="EMBL" id="JMCG01000001">
    <property type="protein sequence ID" value="KGK11556.1"/>
    <property type="molecule type" value="Genomic_DNA"/>
</dbReference>
<accession>A0A099LVV2</accession>
<dbReference type="GeneID" id="43683445"/>
<feature type="domain" description="HAMP" evidence="12">
    <location>
        <begin position="157"/>
        <end position="209"/>
    </location>
</feature>
<dbReference type="InterPro" id="IPR036097">
    <property type="entry name" value="HisK_dim/P_sf"/>
</dbReference>
<comment type="subcellular location">
    <subcellularLocation>
        <location evidence="2">Cell membrane</location>
        <topology evidence="2">Multi-pass membrane protein</topology>
    </subcellularLocation>
</comment>
<dbReference type="GO" id="GO:0005524">
    <property type="term" value="F:ATP binding"/>
    <property type="evidence" value="ECO:0007669"/>
    <property type="project" value="UniProtKB-KW"/>
</dbReference>
<keyword evidence="10" id="KW-0472">Membrane</keyword>
<dbReference type="SUPFAM" id="SSF158472">
    <property type="entry name" value="HAMP domain-like"/>
    <property type="match status" value="1"/>
</dbReference>
<dbReference type="InterPro" id="IPR050980">
    <property type="entry name" value="2C_sensor_his_kinase"/>
</dbReference>
<evidence type="ECO:0000256" key="1">
    <source>
        <dbReference type="ARBA" id="ARBA00000085"/>
    </source>
</evidence>
<dbReference type="CDD" id="cd00082">
    <property type="entry name" value="HisKA"/>
    <property type="match status" value="1"/>
</dbReference>
<dbReference type="InterPro" id="IPR003661">
    <property type="entry name" value="HisK_dim/P_dom"/>
</dbReference>
<dbReference type="SMART" id="SM00304">
    <property type="entry name" value="HAMP"/>
    <property type="match status" value="1"/>
</dbReference>
<keyword evidence="6" id="KW-0808">Transferase</keyword>
<dbReference type="InterPro" id="IPR003660">
    <property type="entry name" value="HAMP_dom"/>
</dbReference>
<evidence type="ECO:0000256" key="3">
    <source>
        <dbReference type="ARBA" id="ARBA00012438"/>
    </source>
</evidence>
<evidence type="ECO:0000256" key="10">
    <source>
        <dbReference type="SAM" id="Phobius"/>
    </source>
</evidence>
<dbReference type="PANTHER" id="PTHR44936">
    <property type="entry name" value="SENSOR PROTEIN CREC"/>
    <property type="match status" value="1"/>
</dbReference>
<proteinExistence type="predicted"/>
<evidence type="ECO:0000256" key="7">
    <source>
        <dbReference type="ARBA" id="ARBA00022741"/>
    </source>
</evidence>
<comment type="caution">
    <text evidence="13">The sequence shown here is derived from an EMBL/GenBank/DDBJ whole genome shotgun (WGS) entry which is preliminary data.</text>
</comment>
<keyword evidence="4" id="KW-1003">Cell membrane</keyword>
<dbReference type="PROSITE" id="PS50109">
    <property type="entry name" value="HIS_KIN"/>
    <property type="match status" value="1"/>
</dbReference>